<dbReference type="PROSITE" id="PS50109">
    <property type="entry name" value="HIS_KIN"/>
    <property type="match status" value="1"/>
</dbReference>
<feature type="coiled-coil region" evidence="7">
    <location>
        <begin position="358"/>
        <end position="392"/>
    </location>
</feature>
<dbReference type="CDD" id="cd17546">
    <property type="entry name" value="REC_hyHK_CKI1_RcsC-like"/>
    <property type="match status" value="1"/>
</dbReference>
<dbReference type="InterPro" id="IPR011006">
    <property type="entry name" value="CheY-like_superfamily"/>
</dbReference>
<keyword evidence="7" id="KW-0175">Coiled coil</keyword>
<name>A0A9N9PN28_9HELO</name>
<proteinExistence type="predicted"/>
<reference evidence="11" key="1">
    <citation type="submission" date="2021-07" db="EMBL/GenBank/DDBJ databases">
        <authorList>
            <person name="Durling M."/>
        </authorList>
    </citation>
    <scope>NUCLEOTIDE SEQUENCE</scope>
</reference>
<keyword evidence="4" id="KW-0808">Transferase</keyword>
<dbReference type="Proteomes" id="UP000696280">
    <property type="component" value="Unassembled WGS sequence"/>
</dbReference>
<dbReference type="InterPro" id="IPR036890">
    <property type="entry name" value="HATPase_C_sf"/>
</dbReference>
<dbReference type="InterPro" id="IPR001789">
    <property type="entry name" value="Sig_transdc_resp-reg_receiver"/>
</dbReference>
<dbReference type="Gene3D" id="3.30.450.20">
    <property type="entry name" value="PAS domain"/>
    <property type="match status" value="2"/>
</dbReference>
<dbReference type="OrthoDB" id="60033at2759"/>
<dbReference type="Pfam" id="PF02518">
    <property type="entry name" value="HATPase_c"/>
    <property type="match status" value="1"/>
</dbReference>
<sequence>MSDEAPQHLKVGSETATRGGSDGARDDSGKPRKPNSIPLWCRRLPANDHIKLFLDTPWQDTPLGPLAAWDYVHQLYVTMMLTDSQPSCLYLGPERISIYNAAFAPLCGKSHPSLMGSRFKEAAFCDIRDPIGAVFEEGERTKSSVNVTDIQIFVERAGLLEETYFSGSFNPLRNLDGEIIGFQNSTHEVTRQILGDRRAAMFSRMEAATGARRSWALQDFVIPFLESNKLDVPMALLYEVDEDKTPASTHLLLRGSIGVPPYHRMAAKEVNINGGTGLGHFIRKASDLGTVTTLPVDDQFSGIDWQGFGDPSHHFSVLPLVGGAKIFGYLILGVNPRRPIDSDHQVFMRDIASMITSVAASISNIENAKNETDRLEKRVKDSEKQITFLAENASVGMLHSSIDGLPIWANEQYFKLTGQNNKGKGKFNAKFFDIYVEEDIPKAMESWQKLIRGEPSVSVEMHLKKLFVPPSGNPEPSCILSHSFPYVEEGRVRSVMTVISDISSLKWAERMEARKAAAAAEAKKNQEDFMDMVSHEMRNPLSAIYTSADTITKSLNNVHPETITRAELFETLRSNVEWAKTIMSAAKLQKCIVDDLLTLSKLQHELISIKPQPMQLPEVVESTVRIFESDTKAHGIELTMIQKPKLSAAQIDWILCDSSRFTQMLVNFMTNSIKFTSKQEQKHITVTYGAVAKNPREAFPSDIHWAPRDNAQPAGSPTGSPTAEYLPPDSEKVYLTLSVRDTGVGMTIVERQKLFNRFAQASARTSIQHGGTGLGLFVAKKMAEKMNGEIGVSSEPGVGSTFAFYVEAARTLPEQSDNAVIEQNFPLAVRTLSGPIDGMFPPEYTNHIHVLFVEDNQLNQKILAKQLTEAGCVVQVANNGSEALNWLLESDLWHENTSGKRVDIILMDWEMPVMDGLTACRHIRAFEKEGKYRRHVEIIVTTANARDDQIATAISSGADDVISKPFLLAALLDKMKTRLANSTASMAEVSRTLSEP</sequence>
<dbReference type="Pfam" id="PF00512">
    <property type="entry name" value="HisKA"/>
    <property type="match status" value="1"/>
</dbReference>
<dbReference type="SMART" id="SM00448">
    <property type="entry name" value="REC"/>
    <property type="match status" value="1"/>
</dbReference>
<evidence type="ECO:0000313" key="12">
    <source>
        <dbReference type="Proteomes" id="UP000696280"/>
    </source>
</evidence>
<dbReference type="GO" id="GO:0009927">
    <property type="term" value="F:histidine phosphotransfer kinase activity"/>
    <property type="evidence" value="ECO:0007669"/>
    <property type="project" value="TreeGrafter"/>
</dbReference>
<evidence type="ECO:0000256" key="3">
    <source>
        <dbReference type="ARBA" id="ARBA00022553"/>
    </source>
</evidence>
<dbReference type="PANTHER" id="PTHR43047:SF72">
    <property type="entry name" value="OSMOSENSING HISTIDINE PROTEIN KINASE SLN1"/>
    <property type="match status" value="1"/>
</dbReference>
<keyword evidence="12" id="KW-1185">Reference proteome</keyword>
<evidence type="ECO:0000256" key="7">
    <source>
        <dbReference type="SAM" id="Coils"/>
    </source>
</evidence>
<dbReference type="Pfam" id="PF00072">
    <property type="entry name" value="Response_reg"/>
    <property type="match status" value="1"/>
</dbReference>
<dbReference type="SMART" id="SM00388">
    <property type="entry name" value="HisKA"/>
    <property type="match status" value="1"/>
</dbReference>
<dbReference type="PRINTS" id="PR00344">
    <property type="entry name" value="BCTRLSENSOR"/>
</dbReference>
<dbReference type="PROSITE" id="PS50110">
    <property type="entry name" value="RESPONSE_REGULATORY"/>
    <property type="match status" value="1"/>
</dbReference>
<comment type="catalytic activity">
    <reaction evidence="1">
        <text>ATP + protein L-histidine = ADP + protein N-phospho-L-histidine.</text>
        <dbReference type="EC" id="2.7.13.3"/>
    </reaction>
</comment>
<dbReference type="SUPFAM" id="SSF47384">
    <property type="entry name" value="Homodimeric domain of signal transducing histidine kinase"/>
    <property type="match status" value="1"/>
</dbReference>
<dbReference type="Gene3D" id="1.10.287.130">
    <property type="match status" value="1"/>
</dbReference>
<protein>
    <recommendedName>
        <fullName evidence="2">histidine kinase</fullName>
        <ecNumber evidence="2">2.7.13.3</ecNumber>
    </recommendedName>
</protein>
<dbReference type="Gene3D" id="3.30.565.10">
    <property type="entry name" value="Histidine kinase-like ATPase, C-terminal domain"/>
    <property type="match status" value="1"/>
</dbReference>
<feature type="domain" description="Response regulatory" evidence="10">
    <location>
        <begin position="849"/>
        <end position="979"/>
    </location>
</feature>
<evidence type="ECO:0000256" key="4">
    <source>
        <dbReference type="ARBA" id="ARBA00022679"/>
    </source>
</evidence>
<evidence type="ECO:0000256" key="1">
    <source>
        <dbReference type="ARBA" id="ARBA00000085"/>
    </source>
</evidence>
<keyword evidence="3 6" id="KW-0597">Phosphoprotein</keyword>
<feature type="region of interest" description="Disordered" evidence="8">
    <location>
        <begin position="1"/>
        <end position="38"/>
    </location>
</feature>
<evidence type="ECO:0000256" key="8">
    <source>
        <dbReference type="SAM" id="MobiDB-lite"/>
    </source>
</evidence>
<evidence type="ECO:0000259" key="9">
    <source>
        <dbReference type="PROSITE" id="PS50109"/>
    </source>
</evidence>
<keyword evidence="5" id="KW-0418">Kinase</keyword>
<dbReference type="AlphaFoldDB" id="A0A9N9PN28"/>
<dbReference type="InterPro" id="IPR035965">
    <property type="entry name" value="PAS-like_dom_sf"/>
</dbReference>
<dbReference type="InterPro" id="IPR003661">
    <property type="entry name" value="HisK_dim/P_dom"/>
</dbReference>
<dbReference type="InterPro" id="IPR003594">
    <property type="entry name" value="HATPase_dom"/>
</dbReference>
<dbReference type="EMBL" id="CAJVRL010000002">
    <property type="protein sequence ID" value="CAG8949313.1"/>
    <property type="molecule type" value="Genomic_DNA"/>
</dbReference>
<dbReference type="Gene3D" id="3.40.50.2300">
    <property type="match status" value="1"/>
</dbReference>
<evidence type="ECO:0000256" key="6">
    <source>
        <dbReference type="PROSITE-ProRule" id="PRU00169"/>
    </source>
</evidence>
<feature type="domain" description="Histidine kinase" evidence="9">
    <location>
        <begin position="532"/>
        <end position="810"/>
    </location>
</feature>
<evidence type="ECO:0000313" key="11">
    <source>
        <dbReference type="EMBL" id="CAG8949313.1"/>
    </source>
</evidence>
<organism evidence="11 12">
    <name type="scientific">Hymenoscyphus fraxineus</name>
    <dbReference type="NCBI Taxonomy" id="746836"/>
    <lineage>
        <taxon>Eukaryota</taxon>
        <taxon>Fungi</taxon>
        <taxon>Dikarya</taxon>
        <taxon>Ascomycota</taxon>
        <taxon>Pezizomycotina</taxon>
        <taxon>Leotiomycetes</taxon>
        <taxon>Helotiales</taxon>
        <taxon>Helotiaceae</taxon>
        <taxon>Hymenoscyphus</taxon>
    </lineage>
</organism>
<dbReference type="CDD" id="cd00082">
    <property type="entry name" value="HisKA"/>
    <property type="match status" value="1"/>
</dbReference>
<comment type="caution">
    <text evidence="11">The sequence shown here is derived from an EMBL/GenBank/DDBJ whole genome shotgun (WGS) entry which is preliminary data.</text>
</comment>
<dbReference type="GO" id="GO:0005886">
    <property type="term" value="C:plasma membrane"/>
    <property type="evidence" value="ECO:0007669"/>
    <property type="project" value="TreeGrafter"/>
</dbReference>
<evidence type="ECO:0000256" key="2">
    <source>
        <dbReference type="ARBA" id="ARBA00012438"/>
    </source>
</evidence>
<dbReference type="EC" id="2.7.13.3" evidence="2"/>
<dbReference type="InterPro" id="IPR004358">
    <property type="entry name" value="Sig_transdc_His_kin-like_C"/>
</dbReference>
<evidence type="ECO:0000259" key="10">
    <source>
        <dbReference type="PROSITE" id="PS50110"/>
    </source>
</evidence>
<dbReference type="PANTHER" id="PTHR43047">
    <property type="entry name" value="TWO-COMPONENT HISTIDINE PROTEIN KINASE"/>
    <property type="match status" value="1"/>
</dbReference>
<feature type="modified residue" description="4-aspartylphosphate" evidence="6">
    <location>
        <position position="908"/>
    </location>
</feature>
<evidence type="ECO:0000256" key="5">
    <source>
        <dbReference type="ARBA" id="ARBA00022777"/>
    </source>
</evidence>
<dbReference type="SUPFAM" id="SSF55874">
    <property type="entry name" value="ATPase domain of HSP90 chaperone/DNA topoisomerase II/histidine kinase"/>
    <property type="match status" value="1"/>
</dbReference>
<gene>
    <name evidence="11" type="ORF">HYFRA_00004939</name>
</gene>
<accession>A0A9N9PN28</accession>
<dbReference type="SUPFAM" id="SSF55785">
    <property type="entry name" value="PYP-like sensor domain (PAS domain)"/>
    <property type="match status" value="1"/>
</dbReference>
<dbReference type="InterPro" id="IPR005467">
    <property type="entry name" value="His_kinase_dom"/>
</dbReference>
<feature type="region of interest" description="Disordered" evidence="8">
    <location>
        <begin position="701"/>
        <end position="725"/>
    </location>
</feature>
<dbReference type="GO" id="GO:0000155">
    <property type="term" value="F:phosphorelay sensor kinase activity"/>
    <property type="evidence" value="ECO:0007669"/>
    <property type="project" value="InterPro"/>
</dbReference>
<dbReference type="InterPro" id="IPR036097">
    <property type="entry name" value="HisK_dim/P_sf"/>
</dbReference>
<dbReference type="SUPFAM" id="SSF52172">
    <property type="entry name" value="CheY-like"/>
    <property type="match status" value="1"/>
</dbReference>
<dbReference type="SMART" id="SM00387">
    <property type="entry name" value="HATPase_c"/>
    <property type="match status" value="1"/>
</dbReference>